<evidence type="ECO:0000256" key="4">
    <source>
        <dbReference type="ARBA" id="ARBA00023125"/>
    </source>
</evidence>
<dbReference type="InterPro" id="IPR013324">
    <property type="entry name" value="RNA_pol_sigma_r3/r4-like"/>
</dbReference>
<dbReference type="InterPro" id="IPR013249">
    <property type="entry name" value="RNA_pol_sigma70_r4_t2"/>
</dbReference>
<name>F5YHZ7_TREPZ</name>
<dbReference type="PANTHER" id="PTHR43133:SF8">
    <property type="entry name" value="RNA POLYMERASE SIGMA FACTOR HI_1459-RELATED"/>
    <property type="match status" value="1"/>
</dbReference>
<gene>
    <name evidence="7" type="ordered locus">TREPR_2308</name>
</gene>
<dbReference type="CDD" id="cd06171">
    <property type="entry name" value="Sigma70_r4"/>
    <property type="match status" value="1"/>
</dbReference>
<dbReference type="InterPro" id="IPR014284">
    <property type="entry name" value="RNA_pol_sigma-70_dom"/>
</dbReference>
<dbReference type="GO" id="GO:0003677">
    <property type="term" value="F:DNA binding"/>
    <property type="evidence" value="ECO:0007669"/>
    <property type="project" value="UniProtKB-KW"/>
</dbReference>
<proteinExistence type="inferred from homology"/>
<dbReference type="Gene3D" id="1.10.10.10">
    <property type="entry name" value="Winged helix-like DNA-binding domain superfamily/Winged helix DNA-binding domain"/>
    <property type="match status" value="1"/>
</dbReference>
<evidence type="ECO:0000259" key="6">
    <source>
        <dbReference type="Pfam" id="PF08281"/>
    </source>
</evidence>
<reference evidence="8" key="1">
    <citation type="submission" date="2009-12" db="EMBL/GenBank/DDBJ databases">
        <title>Complete sequence of Treponema primitia strain ZAS-2.</title>
        <authorList>
            <person name="Tetu S.G."/>
            <person name="Matson E."/>
            <person name="Ren Q."/>
            <person name="Seshadri R."/>
            <person name="Elbourne L."/>
            <person name="Hassan K.A."/>
            <person name="Durkin A."/>
            <person name="Radune D."/>
            <person name="Mohamoud Y."/>
            <person name="Shay R."/>
            <person name="Jin S."/>
            <person name="Zhang X."/>
            <person name="Lucey K."/>
            <person name="Ballor N.R."/>
            <person name="Ottesen E."/>
            <person name="Rosenthal R."/>
            <person name="Allen A."/>
            <person name="Leadbetter J.R."/>
            <person name="Paulsen I.T."/>
        </authorList>
    </citation>
    <scope>NUCLEOTIDE SEQUENCE [LARGE SCALE GENOMIC DNA]</scope>
    <source>
        <strain evidence="8">ATCC BAA-887 / DSM 12427 / ZAS-2</strain>
    </source>
</reference>
<dbReference type="NCBIfam" id="TIGR02937">
    <property type="entry name" value="sigma70-ECF"/>
    <property type="match status" value="1"/>
</dbReference>
<evidence type="ECO:0000313" key="8">
    <source>
        <dbReference type="Proteomes" id="UP000009223"/>
    </source>
</evidence>
<dbReference type="Proteomes" id="UP000009223">
    <property type="component" value="Chromosome"/>
</dbReference>
<evidence type="ECO:0000256" key="1">
    <source>
        <dbReference type="ARBA" id="ARBA00010641"/>
    </source>
</evidence>
<keyword evidence="5" id="KW-0804">Transcription</keyword>
<evidence type="ECO:0000256" key="5">
    <source>
        <dbReference type="ARBA" id="ARBA00023163"/>
    </source>
</evidence>
<dbReference type="GO" id="GO:0016987">
    <property type="term" value="F:sigma factor activity"/>
    <property type="evidence" value="ECO:0007669"/>
    <property type="project" value="UniProtKB-KW"/>
</dbReference>
<keyword evidence="4" id="KW-0238">DNA-binding</keyword>
<feature type="domain" description="RNA polymerase sigma factor 70 region 4 type 2" evidence="6">
    <location>
        <begin position="73"/>
        <end position="125"/>
    </location>
</feature>
<dbReference type="GO" id="GO:0006352">
    <property type="term" value="P:DNA-templated transcription initiation"/>
    <property type="evidence" value="ECO:0007669"/>
    <property type="project" value="InterPro"/>
</dbReference>
<dbReference type="STRING" id="545694.TREPR_2308"/>
<evidence type="ECO:0000256" key="2">
    <source>
        <dbReference type="ARBA" id="ARBA00023015"/>
    </source>
</evidence>
<dbReference type="AlphaFoldDB" id="F5YHZ7"/>
<dbReference type="SUPFAM" id="SSF88659">
    <property type="entry name" value="Sigma3 and sigma4 domains of RNA polymerase sigma factors"/>
    <property type="match status" value="1"/>
</dbReference>
<dbReference type="KEGG" id="tpi:TREPR_2308"/>
<comment type="similarity">
    <text evidence="1">Belongs to the sigma-70 factor family. ECF subfamily.</text>
</comment>
<reference evidence="7 8" key="2">
    <citation type="journal article" date="2011" name="ISME J.">
        <title>RNA-seq reveals cooperative metabolic interactions between two termite-gut spirochete species in co-culture.</title>
        <authorList>
            <person name="Rosenthal A.Z."/>
            <person name="Matson E.G."/>
            <person name="Eldar A."/>
            <person name="Leadbetter J.R."/>
        </authorList>
    </citation>
    <scope>NUCLEOTIDE SEQUENCE [LARGE SCALE GENOMIC DNA]</scope>
    <source>
        <strain evidence="8">ATCC BAA-887 / DSM 12427 / ZAS-2</strain>
    </source>
</reference>
<keyword evidence="2" id="KW-0805">Transcription regulation</keyword>
<dbReference type="InterPro" id="IPR039425">
    <property type="entry name" value="RNA_pol_sigma-70-like"/>
</dbReference>
<dbReference type="EMBL" id="CP001843">
    <property type="protein sequence ID" value="AEF85672.1"/>
    <property type="molecule type" value="Genomic_DNA"/>
</dbReference>
<organism evidence="7 8">
    <name type="scientific">Treponema primitia (strain ATCC BAA-887 / DSM 12427 / ZAS-2)</name>
    <dbReference type="NCBI Taxonomy" id="545694"/>
    <lineage>
        <taxon>Bacteria</taxon>
        <taxon>Pseudomonadati</taxon>
        <taxon>Spirochaetota</taxon>
        <taxon>Spirochaetia</taxon>
        <taxon>Spirochaetales</taxon>
        <taxon>Treponemataceae</taxon>
        <taxon>Treponema</taxon>
    </lineage>
</organism>
<sequence>MNSLAQPVEQTAAWLYRVARNKIINHQNKKSAIQLPEYYDDEDDEFVLQDIAALVFDTETTPETEYLRSFILDEINNALEELPNEQRDVFEMTEYLGLSVKEVAEQTHTPVNTVLSRKHYAVLHLRKRLAGLYADLMGK</sequence>
<dbReference type="PANTHER" id="PTHR43133">
    <property type="entry name" value="RNA POLYMERASE ECF-TYPE SIGMA FACTO"/>
    <property type="match status" value="1"/>
</dbReference>
<dbReference type="HOGENOM" id="CLU_047691_12_0_12"/>
<evidence type="ECO:0000313" key="7">
    <source>
        <dbReference type="EMBL" id="AEF85672.1"/>
    </source>
</evidence>
<keyword evidence="3" id="KW-0731">Sigma factor</keyword>
<protein>
    <submittedName>
        <fullName evidence="7">Sigma-24, ECF subfamily</fullName>
    </submittedName>
</protein>
<dbReference type="Pfam" id="PF08281">
    <property type="entry name" value="Sigma70_r4_2"/>
    <property type="match status" value="1"/>
</dbReference>
<keyword evidence="8" id="KW-1185">Reference proteome</keyword>
<dbReference type="InterPro" id="IPR036388">
    <property type="entry name" value="WH-like_DNA-bd_sf"/>
</dbReference>
<accession>F5YHZ7</accession>
<dbReference type="SUPFAM" id="SSF88946">
    <property type="entry name" value="Sigma2 domain of RNA polymerase sigma factors"/>
    <property type="match status" value="1"/>
</dbReference>
<evidence type="ECO:0000256" key="3">
    <source>
        <dbReference type="ARBA" id="ARBA00023082"/>
    </source>
</evidence>
<dbReference type="InterPro" id="IPR013325">
    <property type="entry name" value="RNA_pol_sigma_r2"/>
</dbReference>
<dbReference type="eggNOG" id="COG1595">
    <property type="taxonomic scope" value="Bacteria"/>
</dbReference>